<keyword evidence="2 6" id="KW-0812">Transmembrane</keyword>
<dbReference type="CDD" id="cd17323">
    <property type="entry name" value="MFS_Tpo1_MDR_like"/>
    <property type="match status" value="1"/>
</dbReference>
<feature type="compositionally biased region" description="Polar residues" evidence="5">
    <location>
        <begin position="315"/>
        <end position="324"/>
    </location>
</feature>
<sequence>MVLDWEKADLEASKRISQDLNEPIRHPRVRTLHDEELKAAGIEGDSTHSRSSDDIQPVSFSQNTLEKSKSKTPSTKSRALSVIPRSKRRGLLGRFTLVPEVENPIEYDRSVKWFITALIAVAAAAAPIGSAIFLPALPELSKNLNTTPTITNLSVAMYMLSMSIFPLWWSSFSETLGRRTIYIVSFAMFMLWNIIAAISSSIGMLIVMRILSGGAAASVQAVGAGTIADIWEVKERGRAMGYFYLGPLMGPLLAPIFGGALSEKWGWRSTQWFQAIYGGVLLIILVFCLPETLASRRPPVPTSGHTDENSRPALTRTSTRQSVQQKTKNGAAVFKRCFIDPLSVLVYLRFPAVFFSVYLASITFGSLYVLNISIQQTFSSSPYNYSVIILGLLYIPNSLGYLLASLLGGSWTDRIMHREARAANRYDEQGQLVLIPEDRLRENAWLAAVMYPGALLWYGWTAEKGLFWLIPMIANFFFGVGSMIIFGTITTMLTELMPKKSSSGVAVNNFVRNIFSCVGGVVAEPIITAIGNGWLFTILAIVAWISAFGVVWSMRRFGPRWRVEMDKKMNS</sequence>
<dbReference type="PROSITE" id="PS50850">
    <property type="entry name" value="MFS"/>
    <property type="match status" value="1"/>
</dbReference>
<feature type="region of interest" description="Disordered" evidence="5">
    <location>
        <begin position="16"/>
        <end position="79"/>
    </location>
</feature>
<dbReference type="GO" id="GO:0010509">
    <property type="term" value="P:intracellular polyamine homeostasis"/>
    <property type="evidence" value="ECO:0007669"/>
    <property type="project" value="TreeGrafter"/>
</dbReference>
<dbReference type="AlphaFoldDB" id="A0A9P8C8R8"/>
<evidence type="ECO:0000259" key="7">
    <source>
        <dbReference type="PROSITE" id="PS50850"/>
    </source>
</evidence>
<evidence type="ECO:0000313" key="9">
    <source>
        <dbReference type="Proteomes" id="UP000824998"/>
    </source>
</evidence>
<feature type="transmembrane region" description="Helical" evidence="6">
    <location>
        <begin position="466"/>
        <end position="489"/>
    </location>
</feature>
<comment type="subcellular location">
    <subcellularLocation>
        <location evidence="1">Membrane</location>
        <topology evidence="1">Multi-pass membrane protein</topology>
    </subcellularLocation>
</comment>
<evidence type="ECO:0000256" key="4">
    <source>
        <dbReference type="ARBA" id="ARBA00023136"/>
    </source>
</evidence>
<feature type="transmembrane region" description="Helical" evidence="6">
    <location>
        <begin position="533"/>
        <end position="552"/>
    </location>
</feature>
<evidence type="ECO:0000256" key="3">
    <source>
        <dbReference type="ARBA" id="ARBA00022989"/>
    </source>
</evidence>
<dbReference type="InterPro" id="IPR036259">
    <property type="entry name" value="MFS_trans_sf"/>
</dbReference>
<dbReference type="SUPFAM" id="SSF103473">
    <property type="entry name" value="MFS general substrate transporter"/>
    <property type="match status" value="1"/>
</dbReference>
<dbReference type="Pfam" id="PF07690">
    <property type="entry name" value="MFS_1"/>
    <property type="match status" value="1"/>
</dbReference>
<feature type="transmembrane region" description="Helical" evidence="6">
    <location>
        <begin position="210"/>
        <end position="230"/>
    </location>
</feature>
<dbReference type="Gene3D" id="1.20.1250.20">
    <property type="entry name" value="MFS general substrate transporter like domains"/>
    <property type="match status" value="1"/>
</dbReference>
<reference evidence="8" key="1">
    <citation type="journal article" date="2021" name="IMA Fungus">
        <title>Genomic characterization of three marine fungi, including Emericellopsis atlantica sp. nov. with signatures of a generalist lifestyle and marine biomass degradation.</title>
        <authorList>
            <person name="Hagestad O.C."/>
            <person name="Hou L."/>
            <person name="Andersen J.H."/>
            <person name="Hansen E.H."/>
            <person name="Altermark B."/>
            <person name="Li C."/>
            <person name="Kuhnert E."/>
            <person name="Cox R.J."/>
            <person name="Crous P.W."/>
            <person name="Spatafora J.W."/>
            <person name="Lail K."/>
            <person name="Amirebrahimi M."/>
            <person name="Lipzen A."/>
            <person name="Pangilinan J."/>
            <person name="Andreopoulos W."/>
            <person name="Hayes R.D."/>
            <person name="Ng V."/>
            <person name="Grigoriev I.V."/>
            <person name="Jackson S.A."/>
            <person name="Sutton T.D.S."/>
            <person name="Dobson A.D.W."/>
            <person name="Rama T."/>
        </authorList>
    </citation>
    <scope>NUCLEOTIDE SEQUENCE</scope>
    <source>
        <strain evidence="8">TRa018bII</strain>
    </source>
</reference>
<evidence type="ECO:0000313" key="8">
    <source>
        <dbReference type="EMBL" id="KAG9238138.1"/>
    </source>
</evidence>
<feature type="transmembrane region" description="Helical" evidence="6">
    <location>
        <begin position="510"/>
        <end position="527"/>
    </location>
</feature>
<dbReference type="InterPro" id="IPR020846">
    <property type="entry name" value="MFS_dom"/>
</dbReference>
<dbReference type="PANTHER" id="PTHR23502:SF5">
    <property type="entry name" value="QUINIDINE RESISTANCE PROTEIN 3"/>
    <property type="match status" value="1"/>
</dbReference>
<dbReference type="GO" id="GO:0015203">
    <property type="term" value="F:polyamine transmembrane transporter activity"/>
    <property type="evidence" value="ECO:0007669"/>
    <property type="project" value="TreeGrafter"/>
</dbReference>
<accession>A0A9P8C8R8</accession>
<feature type="transmembrane region" description="Helical" evidence="6">
    <location>
        <begin position="149"/>
        <end position="169"/>
    </location>
</feature>
<keyword evidence="3 6" id="KW-1133">Transmembrane helix</keyword>
<dbReference type="PANTHER" id="PTHR23502">
    <property type="entry name" value="MAJOR FACILITATOR SUPERFAMILY"/>
    <property type="match status" value="1"/>
</dbReference>
<feature type="transmembrane region" description="Helical" evidence="6">
    <location>
        <begin position="242"/>
        <end position="260"/>
    </location>
</feature>
<dbReference type="Proteomes" id="UP000824998">
    <property type="component" value="Unassembled WGS sequence"/>
</dbReference>
<evidence type="ECO:0000256" key="6">
    <source>
        <dbReference type="SAM" id="Phobius"/>
    </source>
</evidence>
<feature type="transmembrane region" description="Helical" evidence="6">
    <location>
        <begin position="181"/>
        <end position="204"/>
    </location>
</feature>
<keyword evidence="4 6" id="KW-0472">Membrane</keyword>
<feature type="region of interest" description="Disordered" evidence="5">
    <location>
        <begin position="298"/>
        <end position="324"/>
    </location>
</feature>
<protein>
    <submittedName>
        <fullName evidence="8">MFS multidrug transporter-like protein</fullName>
    </submittedName>
</protein>
<feature type="transmembrane region" description="Helical" evidence="6">
    <location>
        <begin position="113"/>
        <end position="137"/>
    </location>
</feature>
<evidence type="ECO:0000256" key="1">
    <source>
        <dbReference type="ARBA" id="ARBA00004141"/>
    </source>
</evidence>
<feature type="domain" description="Major facilitator superfamily (MFS) profile" evidence="7">
    <location>
        <begin position="115"/>
        <end position="558"/>
    </location>
</feature>
<organism evidence="8 9">
    <name type="scientific">Amylocarpus encephaloides</name>
    <dbReference type="NCBI Taxonomy" id="45428"/>
    <lineage>
        <taxon>Eukaryota</taxon>
        <taxon>Fungi</taxon>
        <taxon>Dikarya</taxon>
        <taxon>Ascomycota</taxon>
        <taxon>Pezizomycotina</taxon>
        <taxon>Leotiomycetes</taxon>
        <taxon>Helotiales</taxon>
        <taxon>Helotiales incertae sedis</taxon>
        <taxon>Amylocarpus</taxon>
    </lineage>
</organism>
<keyword evidence="9" id="KW-1185">Reference proteome</keyword>
<feature type="transmembrane region" description="Helical" evidence="6">
    <location>
        <begin position="272"/>
        <end position="289"/>
    </location>
</feature>
<feature type="compositionally biased region" description="Basic and acidic residues" evidence="5">
    <location>
        <begin position="16"/>
        <end position="38"/>
    </location>
</feature>
<feature type="transmembrane region" description="Helical" evidence="6">
    <location>
        <begin position="344"/>
        <end position="370"/>
    </location>
</feature>
<comment type="caution">
    <text evidence="8">The sequence shown here is derived from an EMBL/GenBank/DDBJ whole genome shotgun (WGS) entry which is preliminary data.</text>
</comment>
<name>A0A9P8C8R8_9HELO</name>
<evidence type="ECO:0000256" key="2">
    <source>
        <dbReference type="ARBA" id="ARBA00022692"/>
    </source>
</evidence>
<dbReference type="GO" id="GO:0005886">
    <property type="term" value="C:plasma membrane"/>
    <property type="evidence" value="ECO:0007669"/>
    <property type="project" value="TreeGrafter"/>
</dbReference>
<proteinExistence type="predicted"/>
<dbReference type="InterPro" id="IPR011701">
    <property type="entry name" value="MFS"/>
</dbReference>
<dbReference type="OrthoDB" id="3936150at2759"/>
<gene>
    <name evidence="8" type="ORF">BJ875DRAFT_368592</name>
</gene>
<feature type="transmembrane region" description="Helical" evidence="6">
    <location>
        <begin position="444"/>
        <end position="460"/>
    </location>
</feature>
<evidence type="ECO:0000256" key="5">
    <source>
        <dbReference type="SAM" id="MobiDB-lite"/>
    </source>
</evidence>
<dbReference type="EMBL" id="MU251375">
    <property type="protein sequence ID" value="KAG9238138.1"/>
    <property type="molecule type" value="Genomic_DNA"/>
</dbReference>
<feature type="transmembrane region" description="Helical" evidence="6">
    <location>
        <begin position="382"/>
        <end position="408"/>
    </location>
</feature>